<accession>A0A484BWG1</accession>
<keyword evidence="5" id="KW-1185">Reference proteome</keyword>
<dbReference type="EMBL" id="LSRL02000002">
    <property type="protein sequence ID" value="TDG53156.1"/>
    <property type="molecule type" value="Genomic_DNA"/>
</dbReference>
<dbReference type="Gene3D" id="2.60.120.200">
    <property type="match status" value="1"/>
</dbReference>
<comment type="caution">
    <text evidence="4">The sequence shown here is derived from an EMBL/GenBank/DDBJ whole genome shotgun (WGS) entry which is preliminary data.</text>
</comment>
<feature type="domain" description="Thrombospondin-like N-terminal" evidence="3">
    <location>
        <begin position="101"/>
        <end position="284"/>
    </location>
</feature>
<dbReference type="InterPro" id="IPR048287">
    <property type="entry name" value="TSPN-like_N"/>
</dbReference>
<protein>
    <recommendedName>
        <fullName evidence="3">Thrombospondin-like N-terminal domain-containing protein</fullName>
    </recommendedName>
</protein>
<keyword evidence="2" id="KW-0812">Transmembrane</keyword>
<keyword evidence="2" id="KW-0472">Membrane</keyword>
<name>A0A484BWG1_DRONA</name>
<keyword evidence="1" id="KW-0677">Repeat</keyword>
<dbReference type="SMART" id="SM00210">
    <property type="entry name" value="TSPN"/>
    <property type="match status" value="1"/>
</dbReference>
<evidence type="ECO:0000259" key="3">
    <source>
        <dbReference type="SMART" id="SM00210"/>
    </source>
</evidence>
<evidence type="ECO:0000313" key="4">
    <source>
        <dbReference type="EMBL" id="TDG53156.1"/>
    </source>
</evidence>
<dbReference type="InterPro" id="IPR013320">
    <property type="entry name" value="ConA-like_dom_sf"/>
</dbReference>
<dbReference type="OrthoDB" id="5983381at2759"/>
<evidence type="ECO:0000313" key="5">
    <source>
        <dbReference type="Proteomes" id="UP000295192"/>
    </source>
</evidence>
<dbReference type="AlphaFoldDB" id="A0A484BWG1"/>
<organism evidence="4 5">
    <name type="scientific">Drosophila navojoa</name>
    <name type="common">Fruit fly</name>
    <dbReference type="NCBI Taxonomy" id="7232"/>
    <lineage>
        <taxon>Eukaryota</taxon>
        <taxon>Metazoa</taxon>
        <taxon>Ecdysozoa</taxon>
        <taxon>Arthropoda</taxon>
        <taxon>Hexapoda</taxon>
        <taxon>Insecta</taxon>
        <taxon>Pterygota</taxon>
        <taxon>Neoptera</taxon>
        <taxon>Endopterygota</taxon>
        <taxon>Diptera</taxon>
        <taxon>Brachycera</taxon>
        <taxon>Muscomorpha</taxon>
        <taxon>Ephydroidea</taxon>
        <taxon>Drosophilidae</taxon>
        <taxon>Drosophila</taxon>
    </lineage>
</organism>
<dbReference type="SUPFAM" id="SSF49899">
    <property type="entry name" value="Concanavalin A-like lectins/glucanases"/>
    <property type="match status" value="1"/>
</dbReference>
<keyword evidence="2" id="KW-1133">Transmembrane helix</keyword>
<proteinExistence type="predicted"/>
<feature type="transmembrane region" description="Helical" evidence="2">
    <location>
        <begin position="26"/>
        <end position="47"/>
    </location>
</feature>
<reference evidence="4 5" key="1">
    <citation type="journal article" date="2019" name="J. Hered.">
        <title>An Improved Genome Assembly for Drosophila navojoa, the Basal Species in the mojavensis Cluster.</title>
        <authorList>
            <person name="Vanderlinde T."/>
            <person name="Dupim E.G."/>
            <person name="Nazario-Yepiz N.O."/>
            <person name="Carvalho A.B."/>
        </authorList>
    </citation>
    <scope>NUCLEOTIDE SEQUENCE [LARGE SCALE GENOMIC DNA]</scope>
    <source>
        <strain evidence="4">Navoj_Jal97</strain>
        <tissue evidence="4">Whole organism</tissue>
    </source>
</reference>
<gene>
    <name evidence="4" type="ORF">AWZ03_000699</name>
</gene>
<sequence length="395" mass="44047">MAPRKSNALQNARTLNQKFTSVKFDYGFRLLAIQLIQRIFIILALLASATPPRLRRPSAVYRVALNLFEMRSLSFVVGLVLLCLAPAHDSLELVGQSIKDEMGEHMLTDIMYDNQYTGIDFVSADDGYPAFKLLATANVKSPSTLMLPEKLYEFAILVKYRLNSLKGGYLFSVVDSQETVLQLGVHLSPVVKNSYNVTLVYGQPDVPAGRKLATFPVPNVPDKWNSIAFQVYSNNVTFYYDCVLQNATEVVRDPFELSFNKTAVLFIGQAGSVFHGHFEQAFSPRQPCRAPIYHAAANFGEQLRLGTQLASLSSLSHKVLRLAEFSSRLTARSQSYSAPVRTKRWPARVKLRCLRHELSGIQTLKSHSDSVVHIVHVVVLIHSHGGSALSSYREA</sequence>
<evidence type="ECO:0000256" key="2">
    <source>
        <dbReference type="SAM" id="Phobius"/>
    </source>
</evidence>
<dbReference type="Proteomes" id="UP000295192">
    <property type="component" value="Unassembled WGS sequence"/>
</dbReference>
<evidence type="ECO:0000256" key="1">
    <source>
        <dbReference type="ARBA" id="ARBA00022737"/>
    </source>
</evidence>